<dbReference type="AlphaFoldDB" id="A0A6C0EX18"/>
<accession>A0A6C0EX18</accession>
<reference evidence="1" key="1">
    <citation type="journal article" date="2020" name="Nature">
        <title>Giant virus diversity and host interactions through global metagenomics.</title>
        <authorList>
            <person name="Schulz F."/>
            <person name="Roux S."/>
            <person name="Paez-Espino D."/>
            <person name="Jungbluth S."/>
            <person name="Walsh D.A."/>
            <person name="Denef V.J."/>
            <person name="McMahon K.D."/>
            <person name="Konstantinidis K.T."/>
            <person name="Eloe-Fadrosh E.A."/>
            <person name="Kyrpides N.C."/>
            <person name="Woyke T."/>
        </authorList>
    </citation>
    <scope>NUCLEOTIDE SEQUENCE</scope>
    <source>
        <strain evidence="1">GVMAG-M-3300009161-30</strain>
    </source>
</reference>
<dbReference type="PANTHER" id="PTHR11070">
    <property type="entry name" value="UVRD / RECB / PCRA DNA HELICASE FAMILY MEMBER"/>
    <property type="match status" value="1"/>
</dbReference>
<dbReference type="InterPro" id="IPR027417">
    <property type="entry name" value="P-loop_NTPase"/>
</dbReference>
<proteinExistence type="predicted"/>
<dbReference type="GO" id="GO:0043138">
    <property type="term" value="F:3'-5' DNA helicase activity"/>
    <property type="evidence" value="ECO:0007669"/>
    <property type="project" value="TreeGrafter"/>
</dbReference>
<organism evidence="1">
    <name type="scientific">viral metagenome</name>
    <dbReference type="NCBI Taxonomy" id="1070528"/>
    <lineage>
        <taxon>unclassified sequences</taxon>
        <taxon>metagenomes</taxon>
        <taxon>organismal metagenomes</taxon>
    </lineage>
</organism>
<dbReference type="GO" id="GO:0003677">
    <property type="term" value="F:DNA binding"/>
    <property type="evidence" value="ECO:0007669"/>
    <property type="project" value="InterPro"/>
</dbReference>
<dbReference type="GO" id="GO:0005524">
    <property type="term" value="F:ATP binding"/>
    <property type="evidence" value="ECO:0007669"/>
    <property type="project" value="InterPro"/>
</dbReference>
<dbReference type="Gene3D" id="3.40.50.300">
    <property type="entry name" value="P-loop containing nucleotide triphosphate hydrolases"/>
    <property type="match status" value="2"/>
</dbReference>
<dbReference type="Pfam" id="PF13245">
    <property type="entry name" value="AAA_19"/>
    <property type="match status" value="1"/>
</dbReference>
<protein>
    <submittedName>
        <fullName evidence="1">Uncharacterized protein</fullName>
    </submittedName>
</protein>
<dbReference type="GO" id="GO:0000725">
    <property type="term" value="P:recombinational repair"/>
    <property type="evidence" value="ECO:0007669"/>
    <property type="project" value="TreeGrafter"/>
</dbReference>
<dbReference type="InterPro" id="IPR000212">
    <property type="entry name" value="DNA_helicase_UvrD/REP"/>
</dbReference>
<dbReference type="SUPFAM" id="SSF52540">
    <property type="entry name" value="P-loop containing nucleoside triphosphate hydrolases"/>
    <property type="match status" value="1"/>
</dbReference>
<evidence type="ECO:0000313" key="1">
    <source>
        <dbReference type="EMBL" id="QHT32790.1"/>
    </source>
</evidence>
<sequence>MLSPSDEQMNIINAIKEGYNVQVDAVAGSGKTTTVLSLAHYICEKNVLQVTYNSELKLEVRQKQIKYAKEYDMQLDNLSIYTYHALGFKYYTELAKTDIGLNKILEENMAPKKKLPHIDIIVIDEIQDMNELYFRFIIKFLSDVCSDTETGNGFVQILTLGDKYQGLYDFKGADTRYLTLSSEIWKLFLSPYPFKKLQLSTSYRITRQIAAFVNNVMLDENRLIAMKNGPHVQYIRHPDPFQGFKIIGFRLIEMIRSGYAKPQDIFVLAPSVKSENSPVKFIENMLVNNNIPCYVPMSETSSISSEIIKNKVIFSSFHQSKGRERKVVVVYGFDDTYFAYFNKDAPNDICPSTLYVAATRSTELLILVESSKPLPFLKYNHNDLIFDDTFVDFIGDPLNFIAMTNEDTRPKSPENIRRTSPTDLIKFLDENVLINIFKLIEDDVNDVHLFTTDYMSYPFQEVKVAGVISTYYNEMEFYEEVFDINGLAIPALFEERNSTDNSNSIKRQVKKMMENPSSQKIYQSVLKNVDMEGGGSATSTSTSTSIENHLRIVNVYISMREKLNFKVAQIKDYTWLSEADVNKLLMNIYRHIKNPKELKYEIEIIKKKDDIQHANIDHFIKMHMGERFGKIRLTAIVDALTDSIIWEFKCTDELELEHLLQVIIYAWIWKMSCEEEYGQRVFKIMNIKTAEVQTLKYNNEIIDKIMLLIFQAKYSKLIVKSDVEFIETCLAIIQKN</sequence>
<name>A0A6C0EX18_9ZZZZ</name>
<dbReference type="GO" id="GO:0005634">
    <property type="term" value="C:nucleus"/>
    <property type="evidence" value="ECO:0007669"/>
    <property type="project" value="TreeGrafter"/>
</dbReference>
<dbReference type="PANTHER" id="PTHR11070:SF2">
    <property type="entry name" value="ATP-DEPENDENT DNA HELICASE SRS2"/>
    <property type="match status" value="1"/>
</dbReference>
<dbReference type="EMBL" id="MN738948">
    <property type="protein sequence ID" value="QHT32790.1"/>
    <property type="molecule type" value="Genomic_DNA"/>
</dbReference>